<evidence type="ECO:0000313" key="3">
    <source>
        <dbReference type="EMBL" id="CAA9516130.1"/>
    </source>
</evidence>
<name>A0A6J4T8D2_9ACTN</name>
<keyword evidence="2" id="KW-0472">Membrane</keyword>
<evidence type="ECO:0000256" key="1">
    <source>
        <dbReference type="SAM" id="MobiDB-lite"/>
    </source>
</evidence>
<feature type="compositionally biased region" description="Pro residues" evidence="1">
    <location>
        <begin position="31"/>
        <end position="40"/>
    </location>
</feature>
<protein>
    <recommendedName>
        <fullName evidence="4">DUF4190 domain-containing protein</fullName>
    </recommendedName>
</protein>
<dbReference type="EMBL" id="CADCVP010000305">
    <property type="protein sequence ID" value="CAA9516130.1"/>
    <property type="molecule type" value="Genomic_DNA"/>
</dbReference>
<reference evidence="3" key="1">
    <citation type="submission" date="2020-02" db="EMBL/GenBank/DDBJ databases">
        <authorList>
            <person name="Meier V. D."/>
        </authorList>
    </citation>
    <scope>NUCLEOTIDE SEQUENCE</scope>
    <source>
        <strain evidence="3">AVDCRST_MAG69</strain>
    </source>
</reference>
<sequence>MEDRGDRGRETGFLPPEPAGPEPDLGARPPASQPSAPPPGQEGFAAPMRHEPQGGQQEQGYPPAQQQLGWSQQPPPAGGQHHQPQPWSYPQGQAVPDNGAAVAGLTLSITAGALLLLSVTTSTIISVACAALGIYYSRKGRDRVDRGETPRHRGVAQAGFVTGIVTLGLSIFFTILWVLFAILYATNEEFRDDLKDELDEDKIDGAKVGALLNTVGPKVTTASAAPGAPAQLSRLGTLLTNAGKTLGAKK</sequence>
<dbReference type="AlphaFoldDB" id="A0A6J4T8D2"/>
<gene>
    <name evidence="3" type="ORF">AVDCRST_MAG69-2770</name>
</gene>
<accession>A0A6J4T8D2</accession>
<keyword evidence="2" id="KW-1133">Transmembrane helix</keyword>
<feature type="transmembrane region" description="Helical" evidence="2">
    <location>
        <begin position="113"/>
        <end position="137"/>
    </location>
</feature>
<evidence type="ECO:0000256" key="2">
    <source>
        <dbReference type="SAM" id="Phobius"/>
    </source>
</evidence>
<feature type="transmembrane region" description="Helical" evidence="2">
    <location>
        <begin position="158"/>
        <end position="185"/>
    </location>
</feature>
<evidence type="ECO:0008006" key="4">
    <source>
        <dbReference type="Google" id="ProtNLM"/>
    </source>
</evidence>
<feature type="compositionally biased region" description="Low complexity" evidence="1">
    <location>
        <begin position="53"/>
        <end position="67"/>
    </location>
</feature>
<keyword evidence="2" id="KW-0812">Transmembrane</keyword>
<proteinExistence type="predicted"/>
<organism evidence="3">
    <name type="scientific">uncultured Solirubrobacteraceae bacterium</name>
    <dbReference type="NCBI Taxonomy" id="1162706"/>
    <lineage>
        <taxon>Bacteria</taxon>
        <taxon>Bacillati</taxon>
        <taxon>Actinomycetota</taxon>
        <taxon>Thermoleophilia</taxon>
        <taxon>Solirubrobacterales</taxon>
        <taxon>Solirubrobacteraceae</taxon>
        <taxon>environmental samples</taxon>
    </lineage>
</organism>
<feature type="compositionally biased region" description="Basic and acidic residues" evidence="1">
    <location>
        <begin position="1"/>
        <end position="10"/>
    </location>
</feature>
<feature type="region of interest" description="Disordered" evidence="1">
    <location>
        <begin position="1"/>
        <end position="95"/>
    </location>
</feature>